<evidence type="ECO:0000313" key="4">
    <source>
        <dbReference type="Proteomes" id="UP000281553"/>
    </source>
</evidence>
<gene>
    <name evidence="3" type="ORF">DILT_LOCUS18021</name>
</gene>
<evidence type="ECO:0000259" key="2">
    <source>
        <dbReference type="Pfam" id="PF24006"/>
    </source>
</evidence>
<organism evidence="3 4">
    <name type="scientific">Dibothriocephalus latus</name>
    <name type="common">Fish tapeworm</name>
    <name type="synonym">Diphyllobothrium latum</name>
    <dbReference type="NCBI Taxonomy" id="60516"/>
    <lineage>
        <taxon>Eukaryota</taxon>
        <taxon>Metazoa</taxon>
        <taxon>Spiralia</taxon>
        <taxon>Lophotrochozoa</taxon>
        <taxon>Platyhelminthes</taxon>
        <taxon>Cestoda</taxon>
        <taxon>Eucestoda</taxon>
        <taxon>Diphyllobothriidea</taxon>
        <taxon>Diphyllobothriidae</taxon>
        <taxon>Dibothriocephalus</taxon>
    </lineage>
</organism>
<feature type="compositionally biased region" description="Low complexity" evidence="1">
    <location>
        <begin position="15"/>
        <end position="28"/>
    </location>
</feature>
<keyword evidence="4" id="KW-1185">Reference proteome</keyword>
<dbReference type="Proteomes" id="UP000281553">
    <property type="component" value="Unassembled WGS sequence"/>
</dbReference>
<dbReference type="InterPro" id="IPR057041">
    <property type="entry name" value="SCAP_N"/>
</dbReference>
<dbReference type="OrthoDB" id="6265832at2759"/>
<reference evidence="3 4" key="1">
    <citation type="submission" date="2018-11" db="EMBL/GenBank/DDBJ databases">
        <authorList>
            <consortium name="Pathogen Informatics"/>
        </authorList>
    </citation>
    <scope>NUCLEOTIDE SEQUENCE [LARGE SCALE GENOMIC DNA]</scope>
</reference>
<dbReference type="AlphaFoldDB" id="A0A3P7PAD1"/>
<dbReference type="Pfam" id="PF24006">
    <property type="entry name" value="SCAP_N"/>
    <property type="match status" value="1"/>
</dbReference>
<sequence>MNDLACNGNETNEGSPSASSKSNSPKISSRIISIPNPSFSRSDCAILSPSLIWKSAHNLFTLDELELNERLQWIDNQGLFDVLFGVPRLHTGINRLRFSDRPAVNAFATTVILNDFHIE</sequence>
<proteinExistence type="predicted"/>
<protein>
    <recommendedName>
        <fullName evidence="2">SCAP N-terminal domain-containing protein</fullName>
    </recommendedName>
</protein>
<evidence type="ECO:0000256" key="1">
    <source>
        <dbReference type="SAM" id="MobiDB-lite"/>
    </source>
</evidence>
<accession>A0A3P7PAD1</accession>
<name>A0A3P7PAD1_DIBLA</name>
<feature type="region of interest" description="Disordered" evidence="1">
    <location>
        <begin position="1"/>
        <end position="28"/>
    </location>
</feature>
<evidence type="ECO:0000313" key="3">
    <source>
        <dbReference type="EMBL" id="VDN39811.1"/>
    </source>
</evidence>
<feature type="domain" description="SCAP N-terminal" evidence="2">
    <location>
        <begin position="40"/>
        <end position="116"/>
    </location>
</feature>
<dbReference type="EMBL" id="UYRU01096711">
    <property type="protein sequence ID" value="VDN39811.1"/>
    <property type="molecule type" value="Genomic_DNA"/>
</dbReference>